<keyword evidence="3" id="KW-1185">Reference proteome</keyword>
<dbReference type="AlphaFoldDB" id="A0A1I5R5A0"/>
<dbReference type="Pfam" id="PF00857">
    <property type="entry name" value="Isochorismatase"/>
    <property type="match status" value="1"/>
</dbReference>
<evidence type="ECO:0000313" key="2">
    <source>
        <dbReference type="EMBL" id="SFP53625.1"/>
    </source>
</evidence>
<dbReference type="EMBL" id="FOXQ01000001">
    <property type="protein sequence ID" value="SFP53625.1"/>
    <property type="molecule type" value="Genomic_DNA"/>
</dbReference>
<dbReference type="PANTHER" id="PTHR43559:SF1">
    <property type="entry name" value="HYDROLASE"/>
    <property type="match status" value="1"/>
</dbReference>
<protein>
    <submittedName>
        <fullName evidence="2">Nicotinamidase-related amidase</fullName>
    </submittedName>
</protein>
<sequence>MSSLTIRDQANDHLLTPQNAAVLIIDFQPIQVYSINSMNRPELVRNISIVAQLAVSYNMPLVLSTVNVKTGINSETIPQLRQVLKDVPSYDRTTINAWEDKEFNEAVKNTGRKKLIITALWTEVCLAFPALDALKEGYDVYAVVDAVGGTSLIAHETALKRIEQAGAKLVSVAQLACELQRDWNRHDTVNNMVKALTEVGAFLHF</sequence>
<feature type="domain" description="Isochorismatase-like" evidence="1">
    <location>
        <begin position="21"/>
        <end position="174"/>
    </location>
</feature>
<dbReference type="RefSeq" id="WP_090653436.1">
    <property type="nucleotide sequence ID" value="NZ_FOXQ01000001.1"/>
</dbReference>
<accession>A0A1I5R5A0</accession>
<name>A0A1I5R5A0_9BACT</name>
<dbReference type="STRING" id="1465490.SAMN05444277_10179"/>
<evidence type="ECO:0000313" key="3">
    <source>
        <dbReference type="Proteomes" id="UP000199031"/>
    </source>
</evidence>
<dbReference type="OrthoDB" id="9789777at2"/>
<reference evidence="2 3" key="1">
    <citation type="submission" date="2016-10" db="EMBL/GenBank/DDBJ databases">
        <authorList>
            <person name="de Groot N.N."/>
        </authorList>
    </citation>
    <scope>NUCLEOTIDE SEQUENCE [LARGE SCALE GENOMIC DNA]</scope>
    <source>
        <strain evidence="2 3">DSM 28286</strain>
    </source>
</reference>
<gene>
    <name evidence="2" type="ORF">SAMN05444277_10179</name>
</gene>
<dbReference type="InterPro" id="IPR053152">
    <property type="entry name" value="Hydrolase_YcaC-like"/>
</dbReference>
<dbReference type="CDD" id="cd01012">
    <property type="entry name" value="YcaC_related"/>
    <property type="match status" value="1"/>
</dbReference>
<organism evidence="2 3">
    <name type="scientific">Parafilimonas terrae</name>
    <dbReference type="NCBI Taxonomy" id="1465490"/>
    <lineage>
        <taxon>Bacteria</taxon>
        <taxon>Pseudomonadati</taxon>
        <taxon>Bacteroidota</taxon>
        <taxon>Chitinophagia</taxon>
        <taxon>Chitinophagales</taxon>
        <taxon>Chitinophagaceae</taxon>
        <taxon>Parafilimonas</taxon>
    </lineage>
</organism>
<dbReference type="Proteomes" id="UP000199031">
    <property type="component" value="Unassembled WGS sequence"/>
</dbReference>
<dbReference type="InterPro" id="IPR000868">
    <property type="entry name" value="Isochorismatase-like_dom"/>
</dbReference>
<dbReference type="InterPro" id="IPR036380">
    <property type="entry name" value="Isochorismatase-like_sf"/>
</dbReference>
<dbReference type="SUPFAM" id="SSF52499">
    <property type="entry name" value="Isochorismatase-like hydrolases"/>
    <property type="match status" value="1"/>
</dbReference>
<evidence type="ECO:0000259" key="1">
    <source>
        <dbReference type="Pfam" id="PF00857"/>
    </source>
</evidence>
<dbReference type="PANTHER" id="PTHR43559">
    <property type="entry name" value="HYDROLASE YCAC-RELATED"/>
    <property type="match status" value="1"/>
</dbReference>
<dbReference type="Gene3D" id="3.40.50.850">
    <property type="entry name" value="Isochorismatase-like"/>
    <property type="match status" value="1"/>
</dbReference>
<proteinExistence type="predicted"/>